<dbReference type="InterPro" id="IPR000835">
    <property type="entry name" value="HTH_MarR-typ"/>
</dbReference>
<dbReference type="SUPFAM" id="SSF46785">
    <property type="entry name" value="Winged helix' DNA-binding domain"/>
    <property type="match status" value="1"/>
</dbReference>
<dbReference type="RefSeq" id="WP_264777273.1">
    <property type="nucleotide sequence ID" value="NZ_AP026560.1"/>
</dbReference>
<dbReference type="Pfam" id="PF01047">
    <property type="entry name" value="MarR"/>
    <property type="match status" value="1"/>
</dbReference>
<proteinExistence type="predicted"/>
<dbReference type="Proteomes" id="UP001064971">
    <property type="component" value="Chromosome"/>
</dbReference>
<dbReference type="PROSITE" id="PS50995">
    <property type="entry name" value="HTH_MARR_2"/>
    <property type="match status" value="1"/>
</dbReference>
<gene>
    <name evidence="2" type="ORF">DAETH_14810</name>
</gene>
<keyword evidence="3" id="KW-1185">Reference proteome</keyword>
<organism evidence="2 3">
    <name type="scientific">Deinococcus aetherius</name>
    <dbReference type="NCBI Taxonomy" id="200252"/>
    <lineage>
        <taxon>Bacteria</taxon>
        <taxon>Thermotogati</taxon>
        <taxon>Deinococcota</taxon>
        <taxon>Deinococci</taxon>
        <taxon>Deinococcales</taxon>
        <taxon>Deinococcaceae</taxon>
        <taxon>Deinococcus</taxon>
    </lineage>
</organism>
<dbReference type="InterPro" id="IPR036388">
    <property type="entry name" value="WH-like_DNA-bd_sf"/>
</dbReference>
<dbReference type="EMBL" id="AP026560">
    <property type="protein sequence ID" value="BDP41512.1"/>
    <property type="molecule type" value="Genomic_DNA"/>
</dbReference>
<dbReference type="InterPro" id="IPR039422">
    <property type="entry name" value="MarR/SlyA-like"/>
</dbReference>
<name>A0ABN6RIY0_9DEIO</name>
<feature type="domain" description="HTH marR-type" evidence="1">
    <location>
        <begin position="21"/>
        <end position="161"/>
    </location>
</feature>
<accession>A0ABN6RIY0</accession>
<dbReference type="Gene3D" id="1.10.10.10">
    <property type="entry name" value="Winged helix-like DNA-binding domain superfamily/Winged helix DNA-binding domain"/>
    <property type="match status" value="1"/>
</dbReference>
<dbReference type="InterPro" id="IPR036390">
    <property type="entry name" value="WH_DNA-bd_sf"/>
</dbReference>
<reference evidence="2" key="1">
    <citation type="submission" date="2022-07" db="EMBL/GenBank/DDBJ databases">
        <title>Complete Genome Sequence of the Radioresistant Bacterium Deinococcus aetherius ST0316, Isolated from the Air Dust collected in Lower Stratosphere above Japan.</title>
        <authorList>
            <person name="Satoh K."/>
            <person name="Hagiwara K."/>
            <person name="Katsumata K."/>
            <person name="Kubo A."/>
            <person name="Yokobori S."/>
            <person name="Yamagishi A."/>
            <person name="Oono Y."/>
            <person name="Narumi I."/>
        </authorList>
    </citation>
    <scope>NUCLEOTIDE SEQUENCE</scope>
    <source>
        <strain evidence="2">ST0316</strain>
    </source>
</reference>
<dbReference type="PANTHER" id="PTHR33164">
    <property type="entry name" value="TRANSCRIPTIONAL REGULATOR, MARR FAMILY"/>
    <property type="match status" value="1"/>
</dbReference>
<evidence type="ECO:0000313" key="2">
    <source>
        <dbReference type="EMBL" id="BDP41512.1"/>
    </source>
</evidence>
<dbReference type="SMART" id="SM00347">
    <property type="entry name" value="HTH_MARR"/>
    <property type="match status" value="1"/>
</dbReference>
<evidence type="ECO:0000313" key="3">
    <source>
        <dbReference type="Proteomes" id="UP001064971"/>
    </source>
</evidence>
<dbReference type="PANTHER" id="PTHR33164:SF99">
    <property type="entry name" value="MARR FAMILY REGULATORY PROTEIN"/>
    <property type="match status" value="1"/>
</dbReference>
<evidence type="ECO:0000259" key="1">
    <source>
        <dbReference type="PROSITE" id="PS50995"/>
    </source>
</evidence>
<sequence length="173" mass="18937">MIDLSAQANAPNGGLPSSADAARLAGEMRRLHRLISGRVLLNMQDELQDHELSFTQMTVMHQLRAQAPLTVTALAERARLSLPAMSHLVERLVRRGLAERRENPDNRREKLVVLTGRGHDIVTRMDAQFTGAYEAAFRGVRPETIRAAADAVRALVAEVSPGPDCAPPSQENS</sequence>
<protein>
    <submittedName>
        <fullName evidence="2">Transcriptional regulator</fullName>
    </submittedName>
</protein>